<evidence type="ECO:0000256" key="1">
    <source>
        <dbReference type="SAM" id="MobiDB-lite"/>
    </source>
</evidence>
<protein>
    <recommendedName>
        <fullName evidence="4">DUF3500 domain-containing protein</fullName>
    </recommendedName>
</protein>
<feature type="compositionally biased region" description="Low complexity" evidence="1">
    <location>
        <begin position="284"/>
        <end position="298"/>
    </location>
</feature>
<evidence type="ECO:0000313" key="3">
    <source>
        <dbReference type="Proteomes" id="UP000010445"/>
    </source>
</evidence>
<dbReference type="Proteomes" id="UP000010445">
    <property type="component" value="Unassembled WGS sequence"/>
</dbReference>
<keyword evidence="3" id="KW-1185">Reference proteome</keyword>
<dbReference type="PATRIC" id="fig|1035195.3.peg.1380"/>
<dbReference type="AlphaFoldDB" id="L1MHD3"/>
<sequence>MLKALLNDDAYAKVTGIMEGDQYLYDKAGSTDLGNAQYNIAFFGNPSNTSAWAVQFGGHHVGINATFDNGAITFAPTHLGTQPTTYVDDNGQTKSALGGMYETAFAFYNSLTEEQKSKLYQGEEVKNLTCAPGDACDYPTGTGIKGSDLTDEQKQLLLKVIANWVDLADGETTQKELDAISATLDETYINWSGATTYDTSQGKGIYFQISGPKAYIELSSQDNTAGAEIDGVSTSGWGHIHTIYRDPTNAYAGSATQQKASAPTMGGGMPGGGEGPGGNGGTPPNGTPPNGGTPPQRQ</sequence>
<proteinExistence type="predicted"/>
<dbReference type="Pfam" id="PF12006">
    <property type="entry name" value="DUF3500"/>
    <property type="match status" value="1"/>
</dbReference>
<dbReference type="EMBL" id="AMEM01000018">
    <property type="protein sequence ID" value="EKX90316.1"/>
    <property type="molecule type" value="Genomic_DNA"/>
</dbReference>
<comment type="caution">
    <text evidence="2">The sequence shown here is derived from an EMBL/GenBank/DDBJ whole genome shotgun (WGS) entry which is preliminary data.</text>
</comment>
<feature type="region of interest" description="Disordered" evidence="1">
    <location>
        <begin position="252"/>
        <end position="298"/>
    </location>
</feature>
<dbReference type="InterPro" id="IPR021889">
    <property type="entry name" value="DUF3500"/>
</dbReference>
<dbReference type="HOGENOM" id="CLU_932897_0_0_11"/>
<feature type="compositionally biased region" description="Gly residues" evidence="1">
    <location>
        <begin position="265"/>
        <end position="283"/>
    </location>
</feature>
<dbReference type="PANTHER" id="PTHR37489:SF1">
    <property type="entry name" value="DUF3500 DOMAIN-CONTAINING PROTEIN"/>
    <property type="match status" value="1"/>
</dbReference>
<evidence type="ECO:0000313" key="2">
    <source>
        <dbReference type="EMBL" id="EKX90316.1"/>
    </source>
</evidence>
<dbReference type="PANTHER" id="PTHR37489">
    <property type="entry name" value="DUF3500 DOMAIN-CONTAINING PROTEIN"/>
    <property type="match status" value="1"/>
</dbReference>
<dbReference type="eggNOG" id="COG0715">
    <property type="taxonomic scope" value="Bacteria"/>
</dbReference>
<accession>L1MHD3</accession>
<reference evidence="2 3" key="1">
    <citation type="submission" date="2012-05" db="EMBL/GenBank/DDBJ databases">
        <authorList>
            <person name="Weinstock G."/>
            <person name="Sodergren E."/>
            <person name="Lobos E.A."/>
            <person name="Fulton L."/>
            <person name="Fulton R."/>
            <person name="Courtney L."/>
            <person name="Fronick C."/>
            <person name="O'Laughlin M."/>
            <person name="Godfrey J."/>
            <person name="Wilson R.M."/>
            <person name="Miner T."/>
            <person name="Farmer C."/>
            <person name="Delehaunty K."/>
            <person name="Cordes M."/>
            <person name="Minx P."/>
            <person name="Tomlinson C."/>
            <person name="Chen J."/>
            <person name="Wollam A."/>
            <person name="Pepin K.H."/>
            <person name="Bhonagiri V."/>
            <person name="Zhang X."/>
            <person name="Suruliraj S."/>
            <person name="Warren W."/>
            <person name="Mitreva M."/>
            <person name="Mardis E.R."/>
            <person name="Wilson R.K."/>
        </authorList>
    </citation>
    <scope>NUCLEOTIDE SEQUENCE [LARGE SCALE GENOMIC DNA]</scope>
    <source>
        <strain evidence="2 3">F0235</strain>
    </source>
</reference>
<name>L1MHD3_9CORY</name>
<dbReference type="STRING" id="1035195.HMPREF9997_01531"/>
<gene>
    <name evidence="2" type="ORF">HMPREF9997_01531</name>
</gene>
<organism evidence="2 3">
    <name type="scientific">Corynebacterium durum F0235</name>
    <dbReference type="NCBI Taxonomy" id="1035195"/>
    <lineage>
        <taxon>Bacteria</taxon>
        <taxon>Bacillati</taxon>
        <taxon>Actinomycetota</taxon>
        <taxon>Actinomycetes</taxon>
        <taxon>Mycobacteriales</taxon>
        <taxon>Corynebacteriaceae</taxon>
        <taxon>Corynebacterium</taxon>
    </lineage>
</organism>
<evidence type="ECO:0008006" key="4">
    <source>
        <dbReference type="Google" id="ProtNLM"/>
    </source>
</evidence>